<keyword evidence="3" id="KW-1185">Reference proteome</keyword>
<accession>A0A3S3NE13</accession>
<dbReference type="Proteomes" id="UP000283530">
    <property type="component" value="Unassembled WGS sequence"/>
</dbReference>
<proteinExistence type="predicted"/>
<dbReference type="EMBL" id="QPKB01000013">
    <property type="protein sequence ID" value="RWR97439.1"/>
    <property type="molecule type" value="Genomic_DNA"/>
</dbReference>
<gene>
    <name evidence="2" type="ORF">CKAN_02687300</name>
</gene>
<organism evidence="2 3">
    <name type="scientific">Cinnamomum micranthum f. kanehirae</name>
    <dbReference type="NCBI Taxonomy" id="337451"/>
    <lineage>
        <taxon>Eukaryota</taxon>
        <taxon>Viridiplantae</taxon>
        <taxon>Streptophyta</taxon>
        <taxon>Embryophyta</taxon>
        <taxon>Tracheophyta</taxon>
        <taxon>Spermatophyta</taxon>
        <taxon>Magnoliopsida</taxon>
        <taxon>Magnoliidae</taxon>
        <taxon>Laurales</taxon>
        <taxon>Lauraceae</taxon>
        <taxon>Cinnamomum</taxon>
    </lineage>
</organism>
<evidence type="ECO:0000313" key="3">
    <source>
        <dbReference type="Proteomes" id="UP000283530"/>
    </source>
</evidence>
<name>A0A3S3NE13_9MAGN</name>
<comment type="caution">
    <text evidence="2">The sequence shown here is derived from an EMBL/GenBank/DDBJ whole genome shotgun (WGS) entry which is preliminary data.</text>
</comment>
<dbReference type="PANTHER" id="PTHR33785:SF12">
    <property type="entry name" value="DUF1685 FAMILY PROTEIN"/>
    <property type="match status" value="1"/>
</dbReference>
<evidence type="ECO:0000313" key="2">
    <source>
        <dbReference type="EMBL" id="RWR97439.1"/>
    </source>
</evidence>
<sequence>MEEEDKVLNLFDIYWFYHKSLENPPSSPPPIDPTPLNLETHIQNPPIDPVTQIENLPTSRLRSLHRRSLSDQLSPKSDPFSPNSVLPTPKLETILSGKDAGEPTVVVVEPPSKKAVARRKRKISRSLSELEFDELKGFLDLGFTFSDVEKDSRLVSIVPGLQRLGKGGREEESGGVSRPYLSEAWSFDGKKEDPPMNLKIPAVSDEIGMKDQLKYWAQVVASTVK</sequence>
<reference evidence="2 3" key="1">
    <citation type="journal article" date="2019" name="Nat. Plants">
        <title>Stout camphor tree genome fills gaps in understanding of flowering plant genome evolution.</title>
        <authorList>
            <person name="Chaw S.M."/>
            <person name="Liu Y.C."/>
            <person name="Wu Y.W."/>
            <person name="Wang H.Y."/>
            <person name="Lin C.I."/>
            <person name="Wu C.S."/>
            <person name="Ke H.M."/>
            <person name="Chang L.Y."/>
            <person name="Hsu C.Y."/>
            <person name="Yang H.T."/>
            <person name="Sudianto E."/>
            <person name="Hsu M.H."/>
            <person name="Wu K.P."/>
            <person name="Wang L.N."/>
            <person name="Leebens-Mack J.H."/>
            <person name="Tsai I.J."/>
        </authorList>
    </citation>
    <scope>NUCLEOTIDE SEQUENCE [LARGE SCALE GENOMIC DNA]</scope>
    <source>
        <strain evidence="3">cv. Chaw 1501</strain>
        <tissue evidence="2">Young leaves</tissue>
    </source>
</reference>
<dbReference type="AlphaFoldDB" id="A0A3S3NE13"/>
<feature type="region of interest" description="Disordered" evidence="1">
    <location>
        <begin position="65"/>
        <end position="88"/>
    </location>
</feature>
<dbReference type="PANTHER" id="PTHR33785">
    <property type="entry name" value="OS06G0550800 PROTEIN"/>
    <property type="match status" value="1"/>
</dbReference>
<dbReference type="OrthoDB" id="1911878at2759"/>
<evidence type="ECO:0000256" key="1">
    <source>
        <dbReference type="SAM" id="MobiDB-lite"/>
    </source>
</evidence>
<evidence type="ECO:0008006" key="4">
    <source>
        <dbReference type="Google" id="ProtNLM"/>
    </source>
</evidence>
<protein>
    <recommendedName>
        <fullName evidence="4">DUF1685 domain-containing protein</fullName>
    </recommendedName>
</protein>